<dbReference type="InterPro" id="IPR052715">
    <property type="entry name" value="RAYT_transposase"/>
</dbReference>
<comment type="caution">
    <text evidence="2">The sequence shown here is derived from an EMBL/GenBank/DDBJ whole genome shotgun (WGS) entry which is preliminary data.</text>
</comment>
<accession>A0A1F7W5G3</accession>
<dbReference type="AlphaFoldDB" id="A0A1F7W5G3"/>
<gene>
    <name evidence="2" type="ORF">A2318_03535</name>
</gene>
<dbReference type="EMBL" id="MGFD01000047">
    <property type="protein sequence ID" value="OGL97447.1"/>
    <property type="molecule type" value="Genomic_DNA"/>
</dbReference>
<dbReference type="GO" id="GO:0043565">
    <property type="term" value="F:sequence-specific DNA binding"/>
    <property type="evidence" value="ECO:0007669"/>
    <property type="project" value="TreeGrafter"/>
</dbReference>
<dbReference type="Proteomes" id="UP000177331">
    <property type="component" value="Unassembled WGS sequence"/>
</dbReference>
<dbReference type="SUPFAM" id="SSF143422">
    <property type="entry name" value="Transposase IS200-like"/>
    <property type="match status" value="1"/>
</dbReference>
<dbReference type="PANTHER" id="PTHR36966:SF1">
    <property type="entry name" value="REP-ASSOCIATED TYROSINE TRANSPOSASE"/>
    <property type="match status" value="1"/>
</dbReference>
<reference evidence="2 3" key="1">
    <citation type="journal article" date="2016" name="Nat. Commun.">
        <title>Thousands of microbial genomes shed light on interconnected biogeochemical processes in an aquifer system.</title>
        <authorList>
            <person name="Anantharaman K."/>
            <person name="Brown C.T."/>
            <person name="Hug L.A."/>
            <person name="Sharon I."/>
            <person name="Castelle C.J."/>
            <person name="Probst A.J."/>
            <person name="Thomas B.C."/>
            <person name="Singh A."/>
            <person name="Wilkins M.J."/>
            <person name="Karaoz U."/>
            <person name="Brodie E.L."/>
            <person name="Williams K.H."/>
            <person name="Hubbard S.S."/>
            <person name="Banfield J.F."/>
        </authorList>
    </citation>
    <scope>NUCLEOTIDE SEQUENCE [LARGE SCALE GENOMIC DNA]</scope>
</reference>
<dbReference type="Gene3D" id="3.30.70.1290">
    <property type="entry name" value="Transposase IS200-like"/>
    <property type="match status" value="1"/>
</dbReference>
<name>A0A1F7W5G3_9BACT</name>
<feature type="domain" description="Transposase IS200-like" evidence="1">
    <location>
        <begin position="1"/>
        <end position="108"/>
    </location>
</feature>
<dbReference type="STRING" id="1802421.A2318_03535"/>
<evidence type="ECO:0000313" key="3">
    <source>
        <dbReference type="Proteomes" id="UP000177331"/>
    </source>
</evidence>
<evidence type="ECO:0000313" key="2">
    <source>
        <dbReference type="EMBL" id="OGL97447.1"/>
    </source>
</evidence>
<sequence>MTCCVKNRASLFVTQEIVETFKIHLLNALQKNHCDAFVFLFMPDHVHILLAGKNEQADLWRCMVDFKQASGFWLSKNRSRYQWHTDFYDQRIASRGDAYRYMDYILKNPVRAGLVLDWKLYPFKGSTVYELDALLDVGNQG</sequence>
<organism evidence="2 3">
    <name type="scientific">Candidatus Uhrbacteria bacterium RIFOXYB2_FULL_45_11</name>
    <dbReference type="NCBI Taxonomy" id="1802421"/>
    <lineage>
        <taxon>Bacteria</taxon>
        <taxon>Candidatus Uhriibacteriota</taxon>
    </lineage>
</organism>
<dbReference type="PANTHER" id="PTHR36966">
    <property type="entry name" value="REP-ASSOCIATED TYROSINE TRANSPOSASE"/>
    <property type="match status" value="1"/>
</dbReference>
<evidence type="ECO:0000259" key="1">
    <source>
        <dbReference type="SMART" id="SM01321"/>
    </source>
</evidence>
<dbReference type="GO" id="GO:0004803">
    <property type="term" value="F:transposase activity"/>
    <property type="evidence" value="ECO:0007669"/>
    <property type="project" value="InterPro"/>
</dbReference>
<proteinExistence type="predicted"/>
<dbReference type="Pfam" id="PF01797">
    <property type="entry name" value="Y1_Tnp"/>
    <property type="match status" value="1"/>
</dbReference>
<dbReference type="InterPro" id="IPR002686">
    <property type="entry name" value="Transposase_17"/>
</dbReference>
<dbReference type="InterPro" id="IPR036515">
    <property type="entry name" value="Transposase_17_sf"/>
</dbReference>
<protein>
    <recommendedName>
        <fullName evidence="1">Transposase IS200-like domain-containing protein</fullName>
    </recommendedName>
</protein>
<dbReference type="SMART" id="SM01321">
    <property type="entry name" value="Y1_Tnp"/>
    <property type="match status" value="1"/>
</dbReference>
<dbReference type="GO" id="GO:0006313">
    <property type="term" value="P:DNA transposition"/>
    <property type="evidence" value="ECO:0007669"/>
    <property type="project" value="InterPro"/>
</dbReference>